<dbReference type="PANTHER" id="PTHR47331:SF6">
    <property type="entry name" value="DOUBLECORTIN DOMAIN-CONTAINING PROTEIN"/>
    <property type="match status" value="1"/>
</dbReference>
<comment type="caution">
    <text evidence="3">The sequence shown here is derived from an EMBL/GenBank/DDBJ whole genome shotgun (WGS) entry which is preliminary data.</text>
</comment>
<evidence type="ECO:0000256" key="1">
    <source>
        <dbReference type="SAM" id="Coils"/>
    </source>
</evidence>
<organism evidence="3 4">
    <name type="scientific">Larimichthys crocea</name>
    <name type="common">Large yellow croaker</name>
    <name type="synonym">Pseudosciaena crocea</name>
    <dbReference type="NCBI Taxonomy" id="215358"/>
    <lineage>
        <taxon>Eukaryota</taxon>
        <taxon>Metazoa</taxon>
        <taxon>Chordata</taxon>
        <taxon>Craniata</taxon>
        <taxon>Vertebrata</taxon>
        <taxon>Euteleostomi</taxon>
        <taxon>Actinopterygii</taxon>
        <taxon>Neopterygii</taxon>
        <taxon>Teleostei</taxon>
        <taxon>Neoteleostei</taxon>
        <taxon>Acanthomorphata</taxon>
        <taxon>Eupercaria</taxon>
        <taxon>Sciaenidae</taxon>
        <taxon>Larimichthys</taxon>
    </lineage>
</organism>
<keyword evidence="4" id="KW-1185">Reference proteome</keyword>
<keyword evidence="1" id="KW-0175">Coiled coil</keyword>
<name>A0A6G0J2N8_LARCR</name>
<feature type="region of interest" description="Disordered" evidence="2">
    <location>
        <begin position="202"/>
        <end position="244"/>
    </location>
</feature>
<feature type="compositionally biased region" description="Low complexity" evidence="2">
    <location>
        <begin position="12"/>
        <end position="57"/>
    </location>
</feature>
<proteinExistence type="predicted"/>
<dbReference type="PANTHER" id="PTHR47331">
    <property type="entry name" value="PHD-TYPE DOMAIN-CONTAINING PROTEIN"/>
    <property type="match status" value="1"/>
</dbReference>
<dbReference type="Proteomes" id="UP000424527">
    <property type="component" value="Unassembled WGS sequence"/>
</dbReference>
<reference evidence="3 4" key="1">
    <citation type="submission" date="2019-07" db="EMBL/GenBank/DDBJ databases">
        <title>Chromosome genome assembly for large yellow croaker.</title>
        <authorList>
            <person name="Xiao S."/>
        </authorList>
    </citation>
    <scope>NUCLEOTIDE SEQUENCE [LARGE SCALE GENOMIC DNA]</scope>
    <source>
        <strain evidence="3">JMULYC20181020</strain>
        <tissue evidence="3">Muscle</tissue>
    </source>
</reference>
<evidence type="ECO:0000313" key="3">
    <source>
        <dbReference type="EMBL" id="KAE8297970.1"/>
    </source>
</evidence>
<gene>
    <name evidence="3" type="ORF">D5F01_LYC02453</name>
</gene>
<feature type="region of interest" description="Disordered" evidence="2">
    <location>
        <begin position="1"/>
        <end position="57"/>
    </location>
</feature>
<sequence>MDSNHETSARDSIASSEVSRSCSASAKSSVKAASKASSQSSSKYTSQRSSSTRSSVIEAAARASAEAALAKAAYVKKQQEIKKESARLDLEKATLQAEIEVLESEKEAAAARAKAEILEATAAIENDDIHSVRSTIPPQVVQQRTEEYVQTQFNIQSLAPLHNALLHYEENPTLKTSPIVAEETSTCNVFTPSVVRHAHTAHHMLPPSSPNRPVKQDVTNHSPSPSPPDNQQRQHNQHSPHHTLPPMIDFAKFLARRELVTTGLSKFDDTPESFRACQSFLNATRDIGLTYGEQLDLLVKWLGKESSEHIKRIRAAHATNPQAALELSWNRLEECYAFLPALITKKSTE</sequence>
<accession>A0A6G0J2N8</accession>
<dbReference type="EMBL" id="REGW02000003">
    <property type="protein sequence ID" value="KAE8297970.1"/>
    <property type="molecule type" value="Genomic_DNA"/>
</dbReference>
<evidence type="ECO:0000256" key="2">
    <source>
        <dbReference type="SAM" id="MobiDB-lite"/>
    </source>
</evidence>
<dbReference type="AlphaFoldDB" id="A0A6G0J2N8"/>
<feature type="coiled-coil region" evidence="1">
    <location>
        <begin position="76"/>
        <end position="121"/>
    </location>
</feature>
<feature type="compositionally biased region" description="Polar residues" evidence="2">
    <location>
        <begin position="217"/>
        <end position="234"/>
    </location>
</feature>
<protein>
    <submittedName>
        <fullName evidence="3">Uncharacterized protein</fullName>
    </submittedName>
</protein>
<evidence type="ECO:0000313" key="4">
    <source>
        <dbReference type="Proteomes" id="UP000424527"/>
    </source>
</evidence>